<dbReference type="EMBL" id="JACGWJ010000017">
    <property type="protein sequence ID" value="KAL0354456.1"/>
    <property type="molecule type" value="Genomic_DNA"/>
</dbReference>
<gene>
    <name evidence="2" type="ORF">Sradi_3892500</name>
</gene>
<evidence type="ECO:0000313" key="2">
    <source>
        <dbReference type="EMBL" id="KAL0354456.1"/>
    </source>
</evidence>
<dbReference type="SMART" id="SM00327">
    <property type="entry name" value="VWA"/>
    <property type="match status" value="1"/>
</dbReference>
<organism evidence="2">
    <name type="scientific">Sesamum radiatum</name>
    <name type="common">Black benniseed</name>
    <dbReference type="NCBI Taxonomy" id="300843"/>
    <lineage>
        <taxon>Eukaryota</taxon>
        <taxon>Viridiplantae</taxon>
        <taxon>Streptophyta</taxon>
        <taxon>Embryophyta</taxon>
        <taxon>Tracheophyta</taxon>
        <taxon>Spermatophyta</taxon>
        <taxon>Magnoliopsida</taxon>
        <taxon>eudicotyledons</taxon>
        <taxon>Gunneridae</taxon>
        <taxon>Pentapetalae</taxon>
        <taxon>asterids</taxon>
        <taxon>lamiids</taxon>
        <taxon>Lamiales</taxon>
        <taxon>Pedaliaceae</taxon>
        <taxon>Sesamum</taxon>
    </lineage>
</organism>
<reference evidence="2" key="2">
    <citation type="journal article" date="2024" name="Plant">
        <title>Genomic evolution and insights into agronomic trait innovations of Sesamum species.</title>
        <authorList>
            <person name="Miao H."/>
            <person name="Wang L."/>
            <person name="Qu L."/>
            <person name="Liu H."/>
            <person name="Sun Y."/>
            <person name="Le M."/>
            <person name="Wang Q."/>
            <person name="Wei S."/>
            <person name="Zheng Y."/>
            <person name="Lin W."/>
            <person name="Duan Y."/>
            <person name="Cao H."/>
            <person name="Xiong S."/>
            <person name="Wang X."/>
            <person name="Wei L."/>
            <person name="Li C."/>
            <person name="Ma Q."/>
            <person name="Ju M."/>
            <person name="Zhao R."/>
            <person name="Li G."/>
            <person name="Mu C."/>
            <person name="Tian Q."/>
            <person name="Mei H."/>
            <person name="Zhang T."/>
            <person name="Gao T."/>
            <person name="Zhang H."/>
        </authorList>
    </citation>
    <scope>NUCLEOTIDE SEQUENCE</scope>
    <source>
        <strain evidence="2">G02</strain>
    </source>
</reference>
<dbReference type="Pfam" id="PF13768">
    <property type="entry name" value="VWA_3"/>
    <property type="match status" value="1"/>
</dbReference>
<dbReference type="SUPFAM" id="SSF53300">
    <property type="entry name" value="vWA-like"/>
    <property type="match status" value="1"/>
</dbReference>
<feature type="domain" description="VWFA" evidence="1">
    <location>
        <begin position="329"/>
        <end position="506"/>
    </location>
</feature>
<dbReference type="InterPro" id="IPR036465">
    <property type="entry name" value="vWFA_dom_sf"/>
</dbReference>
<dbReference type="InterPro" id="IPR002035">
    <property type="entry name" value="VWF_A"/>
</dbReference>
<dbReference type="PANTHER" id="PTHR46503:SF9">
    <property type="entry name" value="INTER ALPHA-TRYPSIN INHIBITOR, HEAVY CHAIN-LIKE PROTEIN"/>
    <property type="match status" value="1"/>
</dbReference>
<reference evidence="2" key="1">
    <citation type="submission" date="2020-06" db="EMBL/GenBank/DDBJ databases">
        <authorList>
            <person name="Li T."/>
            <person name="Hu X."/>
            <person name="Zhang T."/>
            <person name="Song X."/>
            <person name="Zhang H."/>
            <person name="Dai N."/>
            <person name="Sheng W."/>
            <person name="Hou X."/>
            <person name="Wei L."/>
        </authorList>
    </citation>
    <scope>NUCLEOTIDE SEQUENCE</scope>
    <source>
        <strain evidence="2">G02</strain>
        <tissue evidence="2">Leaf</tissue>
    </source>
</reference>
<evidence type="ECO:0000259" key="1">
    <source>
        <dbReference type="PROSITE" id="PS50234"/>
    </source>
</evidence>
<name>A0AAW2PIJ2_SESRA</name>
<dbReference type="Gene3D" id="3.40.50.410">
    <property type="entry name" value="von Willebrand factor, type A domain"/>
    <property type="match status" value="1"/>
</dbReference>
<proteinExistence type="predicted"/>
<protein>
    <submittedName>
        <fullName evidence="2">von Willebrand factor A domain-containing protein DDB</fullName>
    </submittedName>
</protein>
<dbReference type="AlphaFoldDB" id="A0AAW2PIJ2"/>
<comment type="caution">
    <text evidence="2">The sequence shown here is derived from an EMBL/GenBank/DDBJ whole genome shotgun (WGS) entry which is preliminary data.</text>
</comment>
<dbReference type="PROSITE" id="PS50234">
    <property type="entry name" value="VWFA"/>
    <property type="match status" value="1"/>
</dbReference>
<accession>A0AAW2PIJ2</accession>
<sequence length="610" mass="66800">MAAEFSKAVELGLKLSKRIYYGKDAATVSLAPPRKAEMTADTESYLPTAVMVYAEINEPGVVDNPDVPSYQPYVHGRCDPPVLIPLHMHAVSVEVDCYLDTAFVTVSGAWRLHCVAASRSCYCRIAVPMGEQGSVLGVEVESPFKSYSTQLISLEAAGDAAKAASSKDGFLIKGQIYTLRVPQATVISVDFFNYFVPQLSSLHAHDIAFVSILQVDGGTMLSVKVSWSQKLLYQDGQFCLDVPFTFPLYVLPMVKSLVKKEKILVNLNSGTGNELLFESASHPLQISSSEIVGGLLLQSPSLDDYDQREMFCFYLYPGKWISSKVFRKEVVFLVDISASMQRSPLENVKTALVAALLKLNPVDTFNVIAFNGSSLLFSPSLVPATKEGLGKVSEWIQTKFIAEGGTNISAPLDQAINMFSKTVDVLPIIFLITDGAVEDEKDICDAMRGHLMKGGLTSPRICTFGIGSYCNHYFLQMLAQIGRGYYDAAFDIGSINSRMGRLISTASSVVLADITIDALKQLDSLEVLARRQINALTAHAWFSGSKQLEEKKTPDFKGQKIIFLRKLGIGFGSVQATAENRPPEHAEPKLYETSEMIFKAASDFLWEDGG</sequence>
<dbReference type="PANTHER" id="PTHR46503">
    <property type="entry name" value="INTER-ALPHA-TRYPSIN INHIBITOR HEAVY CHAIN-LIKE PROTEIN"/>
    <property type="match status" value="1"/>
</dbReference>